<dbReference type="RefSeq" id="WP_093573105.1">
    <property type="nucleotide sequence ID" value="NZ_FOWC01000002.1"/>
</dbReference>
<evidence type="ECO:0000256" key="4">
    <source>
        <dbReference type="PROSITE-ProRule" id="PRU00335"/>
    </source>
</evidence>
<feature type="domain" description="HTH tetR-type" evidence="5">
    <location>
        <begin position="10"/>
        <end position="70"/>
    </location>
</feature>
<dbReference type="GO" id="GO:0045892">
    <property type="term" value="P:negative regulation of DNA-templated transcription"/>
    <property type="evidence" value="ECO:0007669"/>
    <property type="project" value="InterPro"/>
</dbReference>
<dbReference type="Pfam" id="PF02909">
    <property type="entry name" value="TetR_C_1"/>
    <property type="match status" value="1"/>
</dbReference>
<evidence type="ECO:0000256" key="2">
    <source>
        <dbReference type="ARBA" id="ARBA00023125"/>
    </source>
</evidence>
<dbReference type="EMBL" id="FOWC01000002">
    <property type="protein sequence ID" value="SFO61338.1"/>
    <property type="molecule type" value="Genomic_DNA"/>
</dbReference>
<evidence type="ECO:0000259" key="5">
    <source>
        <dbReference type="PROSITE" id="PS50977"/>
    </source>
</evidence>
<dbReference type="PANTHER" id="PTHR30055:SF234">
    <property type="entry name" value="HTH-TYPE TRANSCRIPTIONAL REGULATOR BETI"/>
    <property type="match status" value="1"/>
</dbReference>
<dbReference type="STRING" id="112413.SAMN05421854_102541"/>
<proteinExistence type="predicted"/>
<dbReference type="Pfam" id="PF00440">
    <property type="entry name" value="TetR_N"/>
    <property type="match status" value="1"/>
</dbReference>
<keyword evidence="3" id="KW-0804">Transcription</keyword>
<dbReference type="GO" id="GO:0003700">
    <property type="term" value="F:DNA-binding transcription factor activity"/>
    <property type="evidence" value="ECO:0007669"/>
    <property type="project" value="TreeGrafter"/>
</dbReference>
<dbReference type="AlphaFoldDB" id="A0A1I5IL26"/>
<dbReference type="InterPro" id="IPR036271">
    <property type="entry name" value="Tet_transcr_reg_TetR-rel_C_sf"/>
</dbReference>
<protein>
    <submittedName>
        <fullName evidence="6">Transcriptional regulator, TetR family</fullName>
    </submittedName>
</protein>
<reference evidence="6 7" key="1">
    <citation type="submission" date="2016-10" db="EMBL/GenBank/DDBJ databases">
        <authorList>
            <person name="de Groot N.N."/>
        </authorList>
    </citation>
    <scope>NUCLEOTIDE SEQUENCE [LARGE SCALE GENOMIC DNA]</scope>
    <source>
        <strain evidence="6 7">DSM 44637</strain>
    </source>
</reference>
<accession>A0A1I5IL26</accession>
<dbReference type="Gene3D" id="1.10.10.60">
    <property type="entry name" value="Homeodomain-like"/>
    <property type="match status" value="1"/>
</dbReference>
<keyword evidence="2 4" id="KW-0238">DNA-binding</keyword>
<feature type="DNA-binding region" description="H-T-H motif" evidence="4">
    <location>
        <begin position="33"/>
        <end position="52"/>
    </location>
</feature>
<name>A0A1I5IL26_9PSEU</name>
<sequence>MPARTGRPPKISKADIVAAAHRVIDSDGVDALTMRRLAREVGSTAMALYHHVRDKEGLLLLLLDDYARREMPRPENLPEEPAERIVAVASAMRDGLANCPWIVEVLRSDDLLSVGGLWYPEKIVAAAGKAGLPIEAAVEVYRAVWHYTLGEISSRAAAARRRDQGGDTYRQRVFAELDATEFPTLAQVGPRWETLTAQADYERGVRALVTGLLP</sequence>
<dbReference type="InterPro" id="IPR050109">
    <property type="entry name" value="HTH-type_TetR-like_transc_reg"/>
</dbReference>
<keyword evidence="1" id="KW-0805">Transcription regulation</keyword>
<evidence type="ECO:0000256" key="3">
    <source>
        <dbReference type="ARBA" id="ARBA00023163"/>
    </source>
</evidence>
<dbReference type="OrthoDB" id="3358037at2"/>
<dbReference type="InterPro" id="IPR001647">
    <property type="entry name" value="HTH_TetR"/>
</dbReference>
<gene>
    <name evidence="6" type="ORF">SAMN05421854_102541</name>
</gene>
<dbReference type="GO" id="GO:0000976">
    <property type="term" value="F:transcription cis-regulatory region binding"/>
    <property type="evidence" value="ECO:0007669"/>
    <property type="project" value="TreeGrafter"/>
</dbReference>
<dbReference type="Gene3D" id="1.10.357.10">
    <property type="entry name" value="Tetracycline Repressor, domain 2"/>
    <property type="match status" value="1"/>
</dbReference>
<dbReference type="InterPro" id="IPR009057">
    <property type="entry name" value="Homeodomain-like_sf"/>
</dbReference>
<dbReference type="Proteomes" id="UP000199137">
    <property type="component" value="Unassembled WGS sequence"/>
</dbReference>
<evidence type="ECO:0000313" key="6">
    <source>
        <dbReference type="EMBL" id="SFO61338.1"/>
    </source>
</evidence>
<dbReference type="SUPFAM" id="SSF48498">
    <property type="entry name" value="Tetracyclin repressor-like, C-terminal domain"/>
    <property type="match status" value="1"/>
</dbReference>
<dbReference type="SUPFAM" id="SSF46689">
    <property type="entry name" value="Homeodomain-like"/>
    <property type="match status" value="1"/>
</dbReference>
<organism evidence="6 7">
    <name type="scientific">Amycolatopsis rubida</name>
    <dbReference type="NCBI Taxonomy" id="112413"/>
    <lineage>
        <taxon>Bacteria</taxon>
        <taxon>Bacillati</taxon>
        <taxon>Actinomycetota</taxon>
        <taxon>Actinomycetes</taxon>
        <taxon>Pseudonocardiales</taxon>
        <taxon>Pseudonocardiaceae</taxon>
        <taxon>Amycolatopsis</taxon>
    </lineage>
</organism>
<evidence type="ECO:0000256" key="1">
    <source>
        <dbReference type="ARBA" id="ARBA00023015"/>
    </source>
</evidence>
<evidence type="ECO:0000313" key="7">
    <source>
        <dbReference type="Proteomes" id="UP000199137"/>
    </source>
</evidence>
<dbReference type="InterPro" id="IPR004111">
    <property type="entry name" value="Repressor_TetR_C"/>
</dbReference>
<dbReference type="PROSITE" id="PS50977">
    <property type="entry name" value="HTH_TETR_2"/>
    <property type="match status" value="1"/>
</dbReference>
<dbReference type="PANTHER" id="PTHR30055">
    <property type="entry name" value="HTH-TYPE TRANSCRIPTIONAL REGULATOR RUTR"/>
    <property type="match status" value="1"/>
</dbReference>